<name>A0A397JJI8_9GLOM</name>
<sequence>MKTNDSFIFSLKNGNIKNSILSRVKNTQYAILNVTKNQKLSKYMWSMFWKWVLVRFSIDNYEVFKVEMNFENNFDKWASGNETIDKFIQDAQLNADYYKVIERIPYDRFQDIKKTAKERFEVGIKKRLMVGILMKISQIGKVI</sequence>
<dbReference type="Proteomes" id="UP000266861">
    <property type="component" value="Unassembled WGS sequence"/>
</dbReference>
<evidence type="ECO:0000313" key="1">
    <source>
        <dbReference type="EMBL" id="RHZ85133.1"/>
    </source>
</evidence>
<gene>
    <name evidence="1" type="ORF">Glove_71g102</name>
</gene>
<proteinExistence type="predicted"/>
<keyword evidence="2" id="KW-1185">Reference proteome</keyword>
<protein>
    <submittedName>
        <fullName evidence="1">Uncharacterized protein</fullName>
    </submittedName>
</protein>
<dbReference type="EMBL" id="PQFF01000068">
    <property type="protein sequence ID" value="RHZ85133.1"/>
    <property type="molecule type" value="Genomic_DNA"/>
</dbReference>
<dbReference type="OrthoDB" id="2405782at2759"/>
<comment type="caution">
    <text evidence="1">The sequence shown here is derived from an EMBL/GenBank/DDBJ whole genome shotgun (WGS) entry which is preliminary data.</text>
</comment>
<organism evidence="1 2">
    <name type="scientific">Diversispora epigaea</name>
    <dbReference type="NCBI Taxonomy" id="1348612"/>
    <lineage>
        <taxon>Eukaryota</taxon>
        <taxon>Fungi</taxon>
        <taxon>Fungi incertae sedis</taxon>
        <taxon>Mucoromycota</taxon>
        <taxon>Glomeromycotina</taxon>
        <taxon>Glomeromycetes</taxon>
        <taxon>Diversisporales</taxon>
        <taxon>Diversisporaceae</taxon>
        <taxon>Diversispora</taxon>
    </lineage>
</organism>
<evidence type="ECO:0000313" key="2">
    <source>
        <dbReference type="Proteomes" id="UP000266861"/>
    </source>
</evidence>
<reference evidence="1 2" key="1">
    <citation type="submission" date="2018-08" db="EMBL/GenBank/DDBJ databases">
        <title>Genome and evolution of the arbuscular mycorrhizal fungus Diversispora epigaea (formerly Glomus versiforme) and its bacterial endosymbionts.</title>
        <authorList>
            <person name="Sun X."/>
            <person name="Fei Z."/>
            <person name="Harrison M."/>
        </authorList>
    </citation>
    <scope>NUCLEOTIDE SEQUENCE [LARGE SCALE GENOMIC DNA]</scope>
    <source>
        <strain evidence="1 2">IT104</strain>
    </source>
</reference>
<dbReference type="AlphaFoldDB" id="A0A397JJI8"/>
<accession>A0A397JJI8</accession>